<evidence type="ECO:0000256" key="4">
    <source>
        <dbReference type="ARBA" id="ARBA00022452"/>
    </source>
</evidence>
<dbReference type="STRING" id="1307839.L21SP5_02467"/>
<dbReference type="Proteomes" id="UP000064893">
    <property type="component" value="Chromosome"/>
</dbReference>
<protein>
    <submittedName>
        <fullName evidence="9">Outer membrane protein OprM</fullName>
    </submittedName>
</protein>
<dbReference type="OrthoDB" id="9771205at2"/>
<comment type="subcellular location">
    <subcellularLocation>
        <location evidence="1">Cell outer membrane</location>
    </subcellularLocation>
</comment>
<dbReference type="RefSeq" id="WP_057953497.1">
    <property type="nucleotide sequence ID" value="NZ_CP013118.1"/>
</dbReference>
<evidence type="ECO:0000256" key="5">
    <source>
        <dbReference type="ARBA" id="ARBA00022692"/>
    </source>
</evidence>
<dbReference type="Pfam" id="PF02321">
    <property type="entry name" value="OEP"/>
    <property type="match status" value="2"/>
</dbReference>
<gene>
    <name evidence="9" type="primary">oprM</name>
    <name evidence="9" type="ORF">L21SP5_02467</name>
</gene>
<evidence type="ECO:0000256" key="2">
    <source>
        <dbReference type="ARBA" id="ARBA00007613"/>
    </source>
</evidence>
<feature type="coiled-coil region" evidence="8">
    <location>
        <begin position="241"/>
        <end position="268"/>
    </location>
</feature>
<reference evidence="9 10" key="1">
    <citation type="submission" date="2015-11" db="EMBL/GenBank/DDBJ databases">
        <title>Description and complete genome sequence of a novel strain predominating in hypersaline microbial mats and representing a new family of the Bacteriodetes phylum.</title>
        <authorList>
            <person name="Spring S."/>
            <person name="Bunk B."/>
            <person name="Sproer C."/>
            <person name="Klenk H.-P."/>
        </authorList>
    </citation>
    <scope>NUCLEOTIDE SEQUENCE [LARGE SCALE GENOMIC DNA]</scope>
    <source>
        <strain evidence="9 10">L21-Spi-D4</strain>
    </source>
</reference>
<organism evidence="9 10">
    <name type="scientific">Salinivirga cyanobacteriivorans</name>
    <dbReference type="NCBI Taxonomy" id="1307839"/>
    <lineage>
        <taxon>Bacteria</taxon>
        <taxon>Pseudomonadati</taxon>
        <taxon>Bacteroidota</taxon>
        <taxon>Bacteroidia</taxon>
        <taxon>Bacteroidales</taxon>
        <taxon>Salinivirgaceae</taxon>
        <taxon>Salinivirga</taxon>
    </lineage>
</organism>
<keyword evidence="7" id="KW-0998">Cell outer membrane</keyword>
<evidence type="ECO:0000313" key="10">
    <source>
        <dbReference type="Proteomes" id="UP000064893"/>
    </source>
</evidence>
<evidence type="ECO:0000256" key="7">
    <source>
        <dbReference type="ARBA" id="ARBA00023237"/>
    </source>
</evidence>
<dbReference type="KEGG" id="blq:L21SP5_02467"/>
<dbReference type="GO" id="GO:0015288">
    <property type="term" value="F:porin activity"/>
    <property type="evidence" value="ECO:0007669"/>
    <property type="project" value="TreeGrafter"/>
</dbReference>
<evidence type="ECO:0000313" key="9">
    <source>
        <dbReference type="EMBL" id="ALO16094.1"/>
    </source>
</evidence>
<evidence type="ECO:0000256" key="1">
    <source>
        <dbReference type="ARBA" id="ARBA00004442"/>
    </source>
</evidence>
<feature type="coiled-coil region" evidence="8">
    <location>
        <begin position="333"/>
        <end position="392"/>
    </location>
</feature>
<dbReference type="SUPFAM" id="SSF56954">
    <property type="entry name" value="Outer membrane efflux proteins (OEP)"/>
    <property type="match status" value="1"/>
</dbReference>
<keyword evidence="8" id="KW-0175">Coiled coil</keyword>
<accession>A0A0S2I1F9</accession>
<comment type="similarity">
    <text evidence="2">Belongs to the outer membrane factor (OMF) (TC 1.B.17) family.</text>
</comment>
<keyword evidence="3" id="KW-0813">Transport</keyword>
<dbReference type="InterPro" id="IPR051906">
    <property type="entry name" value="TolC-like"/>
</dbReference>
<dbReference type="GO" id="GO:0009279">
    <property type="term" value="C:cell outer membrane"/>
    <property type="evidence" value="ECO:0007669"/>
    <property type="project" value="UniProtKB-SubCell"/>
</dbReference>
<dbReference type="PANTHER" id="PTHR30026:SF20">
    <property type="entry name" value="OUTER MEMBRANE PROTEIN TOLC"/>
    <property type="match status" value="1"/>
</dbReference>
<dbReference type="GO" id="GO:0015562">
    <property type="term" value="F:efflux transmembrane transporter activity"/>
    <property type="evidence" value="ECO:0007669"/>
    <property type="project" value="InterPro"/>
</dbReference>
<keyword evidence="10" id="KW-1185">Reference proteome</keyword>
<proteinExistence type="inferred from homology"/>
<evidence type="ECO:0000256" key="6">
    <source>
        <dbReference type="ARBA" id="ARBA00023136"/>
    </source>
</evidence>
<dbReference type="PANTHER" id="PTHR30026">
    <property type="entry name" value="OUTER MEMBRANE PROTEIN TOLC"/>
    <property type="match status" value="1"/>
</dbReference>
<dbReference type="PATRIC" id="fig|1307839.3.peg.2587"/>
<evidence type="ECO:0000256" key="3">
    <source>
        <dbReference type="ARBA" id="ARBA00022448"/>
    </source>
</evidence>
<dbReference type="InterPro" id="IPR003423">
    <property type="entry name" value="OMP_efflux"/>
</dbReference>
<keyword evidence="5" id="KW-0812">Transmembrane</keyword>
<name>A0A0S2I1F9_9BACT</name>
<dbReference type="EMBL" id="CP013118">
    <property type="protein sequence ID" value="ALO16094.1"/>
    <property type="molecule type" value="Genomic_DNA"/>
</dbReference>
<dbReference type="GO" id="GO:1990281">
    <property type="term" value="C:efflux pump complex"/>
    <property type="evidence" value="ECO:0007669"/>
    <property type="project" value="TreeGrafter"/>
</dbReference>
<keyword evidence="6" id="KW-0472">Membrane</keyword>
<keyword evidence="4" id="KW-1134">Transmembrane beta strand</keyword>
<dbReference type="AlphaFoldDB" id="A0A0S2I1F9"/>
<evidence type="ECO:0000256" key="8">
    <source>
        <dbReference type="SAM" id="Coils"/>
    </source>
</evidence>
<dbReference type="Gene3D" id="1.20.1600.10">
    <property type="entry name" value="Outer membrane efflux proteins (OEP)"/>
    <property type="match status" value="1"/>
</dbReference>
<sequence>MIKHRLTLFLVSIINAISVNGQDTVNYNLDKLIEIAVKHNHNVQISRNNVDIAENNASLGNAGILPEISLTGNASLSSNDTKAEFSGNIPTSEQDGAKSINYGGGVEMSRTLFQGFYSVNKYKKLKSQAELSGIKLQTEIENTIVAVTRSYYTYLSIVKDHNIAIENLTISKERLKKVENNLLFGQSNKNERLNAQSALNADSIQLLNLENQRKKAYHDLLKSLGKEIKNIADIKSQKLPLDLLLLNYNQLKSKLEENNKSLKQAKTNIGISQLEYKMTKASRFPNIKLSTGYGYNQQEFDVGVLTYNRTLGFDVGISLSYNLFDFGQRRKNIQNAKIALQNEKLNIDKIELQLNQDFEKAWSDYTLQLKSIEIEKKNLTNEKARFQNVKDQYYLGQTDNLTFRDAQLSLARAKSQLFNARINAKLAELELLRISGALVK</sequence>